<dbReference type="EMBL" id="FMIA01000002">
    <property type="protein sequence ID" value="SCL58435.1"/>
    <property type="molecule type" value="Genomic_DNA"/>
</dbReference>
<dbReference type="Pfam" id="PF00535">
    <property type="entry name" value="Glycos_transf_2"/>
    <property type="match status" value="1"/>
</dbReference>
<keyword evidence="4" id="KW-0808">Transferase</keyword>
<dbReference type="PANTHER" id="PTHR48090:SF7">
    <property type="entry name" value="RFBJ PROTEIN"/>
    <property type="match status" value="1"/>
</dbReference>
<gene>
    <name evidence="4" type="ORF">GA0070617_3818</name>
</gene>
<evidence type="ECO:0000313" key="5">
    <source>
        <dbReference type="Proteomes" id="UP000198937"/>
    </source>
</evidence>
<accession>A0A1C6UWK5</accession>
<dbReference type="RefSeq" id="WP_091440090.1">
    <property type="nucleotide sequence ID" value="NZ_BMMJ01000014.1"/>
</dbReference>
<evidence type="ECO:0000313" key="4">
    <source>
        <dbReference type="EMBL" id="SCL58435.1"/>
    </source>
</evidence>
<evidence type="ECO:0000256" key="1">
    <source>
        <dbReference type="ARBA" id="ARBA00006739"/>
    </source>
</evidence>
<dbReference type="PANTHER" id="PTHR48090">
    <property type="entry name" value="UNDECAPRENYL-PHOSPHATE 4-DEOXY-4-FORMAMIDO-L-ARABINOSE TRANSFERASE-RELATED"/>
    <property type="match status" value="1"/>
</dbReference>
<dbReference type="Proteomes" id="UP000198937">
    <property type="component" value="Unassembled WGS sequence"/>
</dbReference>
<dbReference type="GO" id="GO:0016740">
    <property type="term" value="F:transferase activity"/>
    <property type="evidence" value="ECO:0007669"/>
    <property type="project" value="UniProtKB-KW"/>
</dbReference>
<feature type="domain" description="Glycosyltransferase 2-like" evidence="3">
    <location>
        <begin position="12"/>
        <end position="164"/>
    </location>
</feature>
<dbReference type="Gene3D" id="3.90.550.10">
    <property type="entry name" value="Spore Coat Polysaccharide Biosynthesis Protein SpsA, Chain A"/>
    <property type="match status" value="1"/>
</dbReference>
<name>A0A1C6UWK5_9ACTN</name>
<protein>
    <submittedName>
        <fullName evidence="4">Glycosyl transferase family 2</fullName>
    </submittedName>
</protein>
<dbReference type="SUPFAM" id="SSF53448">
    <property type="entry name" value="Nucleotide-diphospho-sugar transferases"/>
    <property type="match status" value="1"/>
</dbReference>
<feature type="region of interest" description="Disordered" evidence="2">
    <location>
        <begin position="237"/>
        <end position="262"/>
    </location>
</feature>
<dbReference type="CDD" id="cd04179">
    <property type="entry name" value="DPM_DPG-synthase_like"/>
    <property type="match status" value="1"/>
</dbReference>
<evidence type="ECO:0000256" key="2">
    <source>
        <dbReference type="SAM" id="MobiDB-lite"/>
    </source>
</evidence>
<dbReference type="InterPro" id="IPR029044">
    <property type="entry name" value="Nucleotide-diphossugar_trans"/>
</dbReference>
<proteinExistence type="inferred from homology"/>
<sequence length="262" mass="28676">MTPATPGTPRVSVIVPSLDEADNLEEVIPGVPPEYELVVVEGVRYRRTSELLHRIRPDATVVEQNRYGKGNALACGFAAATGDIIVMFDADGSADSAEIPAFVDAIVRGADFAKGTRSRGGGSDDITVLRSLGNWGLTRLTNLLFGTRYSDLCYGFNAFRREVLPVLDLPSPGSSRGPMRWGEGFEVETLINCRVARAGIVVAEIPSHERRRVHGVSNLNAWRDGKRVLRTLLRERRRPPTGLPLRTPQPEPEPALQERPTG</sequence>
<dbReference type="InterPro" id="IPR001173">
    <property type="entry name" value="Glyco_trans_2-like"/>
</dbReference>
<comment type="similarity">
    <text evidence="1">Belongs to the glycosyltransferase 2 family.</text>
</comment>
<dbReference type="STRING" id="683228.GA0070617_3818"/>
<reference evidence="5" key="1">
    <citation type="submission" date="2016-06" db="EMBL/GenBank/DDBJ databases">
        <authorList>
            <person name="Varghese N."/>
            <person name="Submissions Spin"/>
        </authorList>
    </citation>
    <scope>NUCLEOTIDE SEQUENCE [LARGE SCALE GENOMIC DNA]</scope>
    <source>
        <strain evidence="5">DSM 45577</strain>
    </source>
</reference>
<organism evidence="4 5">
    <name type="scientific">Micromonospora yangpuensis</name>
    <dbReference type="NCBI Taxonomy" id="683228"/>
    <lineage>
        <taxon>Bacteria</taxon>
        <taxon>Bacillati</taxon>
        <taxon>Actinomycetota</taxon>
        <taxon>Actinomycetes</taxon>
        <taxon>Micromonosporales</taxon>
        <taxon>Micromonosporaceae</taxon>
        <taxon>Micromonospora</taxon>
    </lineage>
</organism>
<keyword evidence="5" id="KW-1185">Reference proteome</keyword>
<evidence type="ECO:0000259" key="3">
    <source>
        <dbReference type="Pfam" id="PF00535"/>
    </source>
</evidence>
<dbReference type="AlphaFoldDB" id="A0A1C6UWK5"/>
<dbReference type="InterPro" id="IPR050256">
    <property type="entry name" value="Glycosyltransferase_2"/>
</dbReference>
<dbReference type="OrthoDB" id="3177103at2"/>